<dbReference type="RefSeq" id="WP_379740791.1">
    <property type="nucleotide sequence ID" value="NZ_JBHSVN010000001.1"/>
</dbReference>
<dbReference type="Proteomes" id="UP001596296">
    <property type="component" value="Unassembled WGS sequence"/>
</dbReference>
<accession>A0ABD5UQR9</accession>
<dbReference type="Pfam" id="PF04199">
    <property type="entry name" value="Cyclase"/>
    <property type="match status" value="1"/>
</dbReference>
<name>A0ABD5UQR9_9EURY</name>
<protein>
    <submittedName>
        <fullName evidence="1">Cyclase family protein</fullName>
        <ecNumber evidence="1">3.5.-.-</ecNumber>
    </submittedName>
</protein>
<dbReference type="EC" id="3.5.-.-" evidence="1"/>
<organism evidence="1 2">
    <name type="scientific">Halopenitus salinus</name>
    <dbReference type="NCBI Taxonomy" id="1198295"/>
    <lineage>
        <taxon>Archaea</taxon>
        <taxon>Methanobacteriati</taxon>
        <taxon>Methanobacteriota</taxon>
        <taxon>Stenosarchaea group</taxon>
        <taxon>Halobacteria</taxon>
        <taxon>Halobacteriales</taxon>
        <taxon>Haloferacaceae</taxon>
        <taxon>Halopenitus</taxon>
    </lineage>
</organism>
<sequence length="209" mass="22854">MAIDLSLPLEEGMPGFPGYPGYETSQLQDYDPDGKVSHHVSMNTHQGTHIDAPAHFIEGGATVDELSLELLCGPARVVDLRAHRGEEITADVLESAAPDLAADRVLLLTGDVDARFYDPDFFEEAAVLTVDAARWLLERDVKLVGNDFLTESIRVEERPVHHALLGEGVPIVEYLCNVEDVLAETTVEFRCLPLRLPGLEAAPVRAAVF</sequence>
<dbReference type="SUPFAM" id="SSF102198">
    <property type="entry name" value="Putative cyclase"/>
    <property type="match status" value="1"/>
</dbReference>
<keyword evidence="2" id="KW-1185">Reference proteome</keyword>
<reference evidence="1 2" key="1">
    <citation type="journal article" date="2019" name="Int. J. Syst. Evol. Microbiol.">
        <title>The Global Catalogue of Microorganisms (GCM) 10K type strain sequencing project: providing services to taxonomists for standard genome sequencing and annotation.</title>
        <authorList>
            <consortium name="The Broad Institute Genomics Platform"/>
            <consortium name="The Broad Institute Genome Sequencing Center for Infectious Disease"/>
            <person name="Wu L."/>
            <person name="Ma J."/>
        </authorList>
    </citation>
    <scope>NUCLEOTIDE SEQUENCE [LARGE SCALE GENOMIC DNA]</scope>
    <source>
        <strain evidence="1 2">SKJ47</strain>
    </source>
</reference>
<dbReference type="EMBL" id="JBHSXL010000003">
    <property type="protein sequence ID" value="MFC6891820.1"/>
    <property type="molecule type" value="Genomic_DNA"/>
</dbReference>
<dbReference type="AlphaFoldDB" id="A0ABD5UQR9"/>
<dbReference type="Gene3D" id="3.50.30.50">
    <property type="entry name" value="Putative cyclase"/>
    <property type="match status" value="1"/>
</dbReference>
<gene>
    <name evidence="1" type="ORF">ACFQE9_04205</name>
</gene>
<dbReference type="InterPro" id="IPR037175">
    <property type="entry name" value="KFase_sf"/>
</dbReference>
<dbReference type="PANTHER" id="PTHR31118:SF32">
    <property type="entry name" value="KYNURENINE FORMAMIDASE"/>
    <property type="match status" value="1"/>
</dbReference>
<dbReference type="PANTHER" id="PTHR31118">
    <property type="entry name" value="CYCLASE-LIKE PROTEIN 2"/>
    <property type="match status" value="1"/>
</dbReference>
<dbReference type="InterPro" id="IPR007325">
    <property type="entry name" value="KFase/CYL"/>
</dbReference>
<proteinExistence type="predicted"/>
<evidence type="ECO:0000313" key="2">
    <source>
        <dbReference type="Proteomes" id="UP001596296"/>
    </source>
</evidence>
<comment type="caution">
    <text evidence="1">The sequence shown here is derived from an EMBL/GenBank/DDBJ whole genome shotgun (WGS) entry which is preliminary data.</text>
</comment>
<evidence type="ECO:0000313" key="1">
    <source>
        <dbReference type="EMBL" id="MFC6891820.1"/>
    </source>
</evidence>
<keyword evidence="1" id="KW-0378">Hydrolase</keyword>
<dbReference type="GO" id="GO:0016787">
    <property type="term" value="F:hydrolase activity"/>
    <property type="evidence" value="ECO:0007669"/>
    <property type="project" value="UniProtKB-KW"/>
</dbReference>